<evidence type="ECO:0000256" key="2">
    <source>
        <dbReference type="ARBA" id="ARBA00009761"/>
    </source>
</evidence>
<comment type="similarity">
    <text evidence="2">Belongs to the replication factor A protein 3 family.</text>
</comment>
<comment type="subcellular location">
    <subcellularLocation>
        <location evidence="1">Nucleus</location>
    </subcellularLocation>
</comment>
<dbReference type="PANTHER" id="PTHR15114:SF1">
    <property type="entry name" value="REPLICATION PROTEIN A 14 KDA SUBUNIT"/>
    <property type="match status" value="1"/>
</dbReference>
<evidence type="ECO:0000313" key="4">
    <source>
        <dbReference type="Ensembl" id="ENSTGEP00000003399.1"/>
    </source>
</evidence>
<name>A0A8D2EBY8_THEGE</name>
<dbReference type="Ensembl" id="ENSTGET00000004153.1">
    <property type="protein sequence ID" value="ENSTGEP00000003399.1"/>
    <property type="gene ID" value="ENSTGEG00000002887.1"/>
</dbReference>
<dbReference type="GO" id="GO:0006284">
    <property type="term" value="P:base-excision repair"/>
    <property type="evidence" value="ECO:0007669"/>
    <property type="project" value="TreeGrafter"/>
</dbReference>
<dbReference type="Gene3D" id="2.40.50.140">
    <property type="entry name" value="Nucleic acid-binding proteins"/>
    <property type="match status" value="1"/>
</dbReference>
<evidence type="ECO:0000256" key="1">
    <source>
        <dbReference type="ARBA" id="ARBA00004123"/>
    </source>
</evidence>
<dbReference type="GO" id="GO:0003697">
    <property type="term" value="F:single-stranded DNA binding"/>
    <property type="evidence" value="ECO:0007669"/>
    <property type="project" value="TreeGrafter"/>
</dbReference>
<evidence type="ECO:0000313" key="5">
    <source>
        <dbReference type="Proteomes" id="UP000694411"/>
    </source>
</evidence>
<evidence type="ECO:0000256" key="3">
    <source>
        <dbReference type="ARBA" id="ARBA00023242"/>
    </source>
</evidence>
<organism evidence="4 5">
    <name type="scientific">Theropithecus gelada</name>
    <name type="common">Gelada baboon</name>
    <dbReference type="NCBI Taxonomy" id="9565"/>
    <lineage>
        <taxon>Eukaryota</taxon>
        <taxon>Metazoa</taxon>
        <taxon>Chordata</taxon>
        <taxon>Craniata</taxon>
        <taxon>Vertebrata</taxon>
        <taxon>Euteleostomi</taxon>
        <taxon>Mammalia</taxon>
        <taxon>Eutheria</taxon>
        <taxon>Euarchontoglires</taxon>
        <taxon>Primates</taxon>
        <taxon>Haplorrhini</taxon>
        <taxon>Catarrhini</taxon>
        <taxon>Cercopithecidae</taxon>
        <taxon>Cercopithecinae</taxon>
        <taxon>Theropithecus</taxon>
    </lineage>
</organism>
<dbReference type="GO" id="GO:0000724">
    <property type="term" value="P:double-strand break repair via homologous recombination"/>
    <property type="evidence" value="ECO:0007669"/>
    <property type="project" value="TreeGrafter"/>
</dbReference>
<reference evidence="4" key="3">
    <citation type="submission" date="2025-09" db="UniProtKB">
        <authorList>
            <consortium name="Ensembl"/>
        </authorList>
    </citation>
    <scope>IDENTIFICATION</scope>
</reference>
<dbReference type="InterPro" id="IPR013970">
    <property type="entry name" value="Rfa2"/>
</dbReference>
<dbReference type="Proteomes" id="UP000694411">
    <property type="component" value="Chromosome 4"/>
</dbReference>
<dbReference type="InterPro" id="IPR012340">
    <property type="entry name" value="NA-bd_OB-fold"/>
</dbReference>
<keyword evidence="3" id="KW-0539">Nucleus</keyword>
<dbReference type="GO" id="GO:0003684">
    <property type="term" value="F:damaged DNA binding"/>
    <property type="evidence" value="ECO:0007669"/>
    <property type="project" value="TreeGrafter"/>
</dbReference>
<reference evidence="4" key="2">
    <citation type="submission" date="2025-08" db="UniProtKB">
        <authorList>
            <consortium name="Ensembl"/>
        </authorList>
    </citation>
    <scope>IDENTIFICATION</scope>
</reference>
<dbReference type="GO" id="GO:0006298">
    <property type="term" value="P:mismatch repair"/>
    <property type="evidence" value="ECO:0007669"/>
    <property type="project" value="TreeGrafter"/>
</dbReference>
<reference evidence="4" key="1">
    <citation type="submission" date="2018-05" db="EMBL/GenBank/DDBJ databases">
        <title>Whole genome of Theropithecus gelada.</title>
        <authorList>
            <person name="Chiou K.L."/>
            <person name="Snyder-Mackler N."/>
        </authorList>
    </citation>
    <scope>NUCLEOTIDE SEQUENCE [LARGE SCALE GENOMIC DNA]</scope>
</reference>
<dbReference type="Pfam" id="PF08661">
    <property type="entry name" value="Rep_fac-A_3"/>
    <property type="match status" value="1"/>
</dbReference>
<dbReference type="SUPFAM" id="SSF50249">
    <property type="entry name" value="Nucleic acid-binding proteins"/>
    <property type="match status" value="1"/>
</dbReference>
<dbReference type="GO" id="GO:0005662">
    <property type="term" value="C:DNA replication factor A complex"/>
    <property type="evidence" value="ECO:0007669"/>
    <property type="project" value="TreeGrafter"/>
</dbReference>
<dbReference type="GO" id="GO:0035861">
    <property type="term" value="C:site of double-strand break"/>
    <property type="evidence" value="ECO:0007669"/>
    <property type="project" value="TreeGrafter"/>
</dbReference>
<proteinExistence type="inferred from homology"/>
<dbReference type="GO" id="GO:0006260">
    <property type="term" value="P:DNA replication"/>
    <property type="evidence" value="ECO:0007669"/>
    <property type="project" value="InterPro"/>
</dbReference>
<accession>A0A8D2EBY8</accession>
<dbReference type="GO" id="GO:0006289">
    <property type="term" value="P:nucleotide-excision repair"/>
    <property type="evidence" value="ECO:0007669"/>
    <property type="project" value="TreeGrafter"/>
</dbReference>
<protein>
    <submittedName>
        <fullName evidence="4">Uncharacterized protein</fullName>
    </submittedName>
</protein>
<dbReference type="AlphaFoldDB" id="A0A8D2EBY8"/>
<sequence>MQDRIEIAQVAHQRQHATWFIDQPIYFKGRLEKTHLTGKMFILSDEEGKNGIILLSGGSVLCPECLTSLDINGAPLVTAKSTIMCASYVQFKEYNHPFDLGLYNEAVKVIHEFPQFYPLGIVQHDSILMNFHMIANELH</sequence>
<dbReference type="PANTHER" id="PTHR15114">
    <property type="entry name" value="REPLICATION PROTEIN A3"/>
    <property type="match status" value="1"/>
</dbReference>
<keyword evidence="5" id="KW-1185">Reference proteome</keyword>